<dbReference type="SUPFAM" id="SSF88659">
    <property type="entry name" value="Sigma3 and sigma4 domains of RNA polymerase sigma factors"/>
    <property type="match status" value="1"/>
</dbReference>
<accession>A0ABQ3YSV1</accession>
<name>A0ABQ3YSV1_9ACTN</name>
<comment type="similarity">
    <text evidence="1">Belongs to the sigma-70 factor family. ECF subfamily.</text>
</comment>
<dbReference type="Proteomes" id="UP000637628">
    <property type="component" value="Unassembled WGS sequence"/>
</dbReference>
<protein>
    <submittedName>
        <fullName evidence="8">RNA polymerase sigma24 factor</fullName>
    </submittedName>
</protein>
<dbReference type="InterPro" id="IPR007627">
    <property type="entry name" value="RNA_pol_sigma70_r2"/>
</dbReference>
<evidence type="ECO:0000313" key="9">
    <source>
        <dbReference type="Proteomes" id="UP000637628"/>
    </source>
</evidence>
<evidence type="ECO:0000259" key="7">
    <source>
        <dbReference type="Pfam" id="PF08281"/>
    </source>
</evidence>
<keyword evidence="5" id="KW-0804">Transcription</keyword>
<dbReference type="InterPro" id="IPR039425">
    <property type="entry name" value="RNA_pol_sigma-70-like"/>
</dbReference>
<dbReference type="PANTHER" id="PTHR43133">
    <property type="entry name" value="RNA POLYMERASE ECF-TYPE SIGMA FACTO"/>
    <property type="match status" value="1"/>
</dbReference>
<dbReference type="InterPro" id="IPR013249">
    <property type="entry name" value="RNA_pol_sigma70_r4_t2"/>
</dbReference>
<reference evidence="8 9" key="1">
    <citation type="submission" date="2021-01" db="EMBL/GenBank/DDBJ databases">
        <title>Whole genome shotgun sequence of Actinoplanes durhamensis NBRC 14914.</title>
        <authorList>
            <person name="Komaki H."/>
            <person name="Tamura T."/>
        </authorList>
    </citation>
    <scope>NUCLEOTIDE SEQUENCE [LARGE SCALE GENOMIC DNA]</scope>
    <source>
        <strain evidence="8 9">NBRC 14914</strain>
    </source>
</reference>
<dbReference type="InterPro" id="IPR014284">
    <property type="entry name" value="RNA_pol_sigma-70_dom"/>
</dbReference>
<keyword evidence="4" id="KW-0238">DNA-binding</keyword>
<evidence type="ECO:0000256" key="4">
    <source>
        <dbReference type="ARBA" id="ARBA00023125"/>
    </source>
</evidence>
<gene>
    <name evidence="8" type="ORF">Adu01nite_20180</name>
</gene>
<dbReference type="Pfam" id="PF08281">
    <property type="entry name" value="Sigma70_r4_2"/>
    <property type="match status" value="1"/>
</dbReference>
<dbReference type="PANTHER" id="PTHR43133:SF50">
    <property type="entry name" value="ECF RNA POLYMERASE SIGMA FACTOR SIGM"/>
    <property type="match status" value="1"/>
</dbReference>
<evidence type="ECO:0000313" key="8">
    <source>
        <dbReference type="EMBL" id="GIE00668.1"/>
    </source>
</evidence>
<dbReference type="Gene3D" id="1.10.1740.10">
    <property type="match status" value="1"/>
</dbReference>
<keyword evidence="9" id="KW-1185">Reference proteome</keyword>
<dbReference type="InterPro" id="IPR013324">
    <property type="entry name" value="RNA_pol_sigma_r3/r4-like"/>
</dbReference>
<evidence type="ECO:0000256" key="5">
    <source>
        <dbReference type="ARBA" id="ARBA00023163"/>
    </source>
</evidence>
<dbReference type="InterPro" id="IPR036388">
    <property type="entry name" value="WH-like_DNA-bd_sf"/>
</dbReference>
<dbReference type="Gene3D" id="1.10.10.10">
    <property type="entry name" value="Winged helix-like DNA-binding domain superfamily/Winged helix DNA-binding domain"/>
    <property type="match status" value="1"/>
</dbReference>
<evidence type="ECO:0000259" key="6">
    <source>
        <dbReference type="Pfam" id="PF04542"/>
    </source>
</evidence>
<evidence type="ECO:0000256" key="3">
    <source>
        <dbReference type="ARBA" id="ARBA00023082"/>
    </source>
</evidence>
<evidence type="ECO:0000256" key="2">
    <source>
        <dbReference type="ARBA" id="ARBA00023015"/>
    </source>
</evidence>
<dbReference type="SUPFAM" id="SSF88946">
    <property type="entry name" value="Sigma2 domain of RNA polymerase sigma factors"/>
    <property type="match status" value="1"/>
</dbReference>
<organism evidence="8 9">
    <name type="scientific">Paractinoplanes durhamensis</name>
    <dbReference type="NCBI Taxonomy" id="113563"/>
    <lineage>
        <taxon>Bacteria</taxon>
        <taxon>Bacillati</taxon>
        <taxon>Actinomycetota</taxon>
        <taxon>Actinomycetes</taxon>
        <taxon>Micromonosporales</taxon>
        <taxon>Micromonosporaceae</taxon>
        <taxon>Paractinoplanes</taxon>
    </lineage>
</organism>
<dbReference type="CDD" id="cd06171">
    <property type="entry name" value="Sigma70_r4"/>
    <property type="match status" value="1"/>
</dbReference>
<dbReference type="NCBIfam" id="TIGR02937">
    <property type="entry name" value="sigma70-ECF"/>
    <property type="match status" value="1"/>
</dbReference>
<sequence>MLRYGYAMTGDLGDAQDVVQEAYTRAWRHWRTMAGHPAPEAWVRLTVNRLATDRWRRLSGWRAALARTGPPPPAEPPSETTVLLTGALRRLPAHLRQAVVLHYLLDMPVHDVAAETGSPVGTVTSWLHRGRLELAAILGSTQLEVSDVE</sequence>
<feature type="domain" description="RNA polymerase sigma factor 70 region 4 type 2" evidence="7">
    <location>
        <begin position="84"/>
        <end position="134"/>
    </location>
</feature>
<keyword evidence="2" id="KW-0805">Transcription regulation</keyword>
<proteinExistence type="inferred from homology"/>
<evidence type="ECO:0000256" key="1">
    <source>
        <dbReference type="ARBA" id="ARBA00010641"/>
    </source>
</evidence>
<dbReference type="InterPro" id="IPR013325">
    <property type="entry name" value="RNA_pol_sigma_r2"/>
</dbReference>
<dbReference type="EMBL" id="BOML01000019">
    <property type="protein sequence ID" value="GIE00668.1"/>
    <property type="molecule type" value="Genomic_DNA"/>
</dbReference>
<feature type="domain" description="RNA polymerase sigma-70 region 2" evidence="6">
    <location>
        <begin position="3"/>
        <end position="58"/>
    </location>
</feature>
<comment type="caution">
    <text evidence="8">The sequence shown here is derived from an EMBL/GenBank/DDBJ whole genome shotgun (WGS) entry which is preliminary data.</text>
</comment>
<keyword evidence="3" id="KW-0731">Sigma factor</keyword>
<dbReference type="Pfam" id="PF04542">
    <property type="entry name" value="Sigma70_r2"/>
    <property type="match status" value="1"/>
</dbReference>